<dbReference type="PROSITE" id="PS50172">
    <property type="entry name" value="BRCT"/>
    <property type="match status" value="1"/>
</dbReference>
<evidence type="ECO:0000313" key="3">
    <source>
        <dbReference type="Proteomes" id="UP000487649"/>
    </source>
</evidence>
<proteinExistence type="predicted"/>
<dbReference type="GO" id="GO:0003676">
    <property type="term" value="F:nucleic acid binding"/>
    <property type="evidence" value="ECO:0007669"/>
    <property type="project" value="InterPro"/>
</dbReference>
<organism evidence="2 3">
    <name type="scientific">Turicibacter sanguinis</name>
    <dbReference type="NCBI Taxonomy" id="154288"/>
    <lineage>
        <taxon>Bacteria</taxon>
        <taxon>Bacillati</taxon>
        <taxon>Bacillota</taxon>
        <taxon>Erysipelotrichia</taxon>
        <taxon>Erysipelotrichales</taxon>
        <taxon>Turicibacteraceae</taxon>
        <taxon>Turicibacter</taxon>
    </lineage>
</organism>
<dbReference type="Pfam" id="PF00533">
    <property type="entry name" value="BRCT"/>
    <property type="match status" value="1"/>
</dbReference>
<dbReference type="EMBL" id="WMQE01000042">
    <property type="protein sequence ID" value="MTK22558.1"/>
    <property type="molecule type" value="Genomic_DNA"/>
</dbReference>
<dbReference type="SMART" id="SM00292">
    <property type="entry name" value="BRCT"/>
    <property type="match status" value="2"/>
</dbReference>
<evidence type="ECO:0000259" key="1">
    <source>
        <dbReference type="PROSITE" id="PS50172"/>
    </source>
</evidence>
<protein>
    <recommendedName>
        <fullName evidence="1">BRCT domain-containing protein</fullName>
    </recommendedName>
</protein>
<feature type="domain" description="BRCT" evidence="1">
    <location>
        <begin position="195"/>
        <end position="265"/>
    </location>
</feature>
<dbReference type="GO" id="GO:0004527">
    <property type="term" value="F:exonuclease activity"/>
    <property type="evidence" value="ECO:0007669"/>
    <property type="project" value="UniProtKB-ARBA"/>
</dbReference>
<name>A0A9X5APK1_9FIRM</name>
<dbReference type="Gene3D" id="3.30.420.10">
    <property type="entry name" value="Ribonuclease H-like superfamily/Ribonuclease H"/>
    <property type="match status" value="1"/>
</dbReference>
<dbReference type="Gene3D" id="3.40.50.10190">
    <property type="entry name" value="BRCT domain"/>
    <property type="match status" value="1"/>
</dbReference>
<dbReference type="InterPro" id="IPR036397">
    <property type="entry name" value="RNaseH_sf"/>
</dbReference>
<dbReference type="CDD" id="cd06127">
    <property type="entry name" value="DEDDh"/>
    <property type="match status" value="1"/>
</dbReference>
<dbReference type="SMART" id="SM00479">
    <property type="entry name" value="EXOIII"/>
    <property type="match status" value="1"/>
</dbReference>
<accession>A0A9X5APK1</accession>
<dbReference type="CDD" id="cd17748">
    <property type="entry name" value="BRCT_DNA_ligase_like"/>
    <property type="match status" value="1"/>
</dbReference>
<dbReference type="InterPro" id="IPR013520">
    <property type="entry name" value="Ribonucl_H"/>
</dbReference>
<comment type="caution">
    <text evidence="2">The sequence shown here is derived from an EMBL/GenBank/DDBJ whole genome shotgun (WGS) entry which is preliminary data.</text>
</comment>
<evidence type="ECO:0000313" key="2">
    <source>
        <dbReference type="EMBL" id="MTK22558.1"/>
    </source>
</evidence>
<dbReference type="AlphaFoldDB" id="A0A9X5APK1"/>
<sequence>MLNEMIILDIETGGLSPEDGIFEVAMIAVQNNEIIDELHLGIINDDSKINLGYGRGYDNISDNFEIINKFNSFLKRYKFPIVAHNGSFDRKFLMFYNWIETDYPFYDSVRAFRLEIPGLFSYSLSVLIDFFDIEYKYRHTATEDVKILYKLIQIINPKLWVPIGTSLKTLKSSNKQSTQNNSGKNFNSLKVDFETVKDIFNGKNIVFTGKGPYKRDDLMQLAKKCGAEISSNSITKKTNLLIVGEKAGSKLQKAKELGIEIMDMDDFFEMTTGIEIETSSNISTNSEIYTTKTTTNINEPHLLSEVFKNETISFIPMPLSMCERLSKIVISHGGTALGRLRHKETTMLVYHFSYPYNEEDYSTIQKAKDLGIPTLSLGKFNKLFIEKTKNI</sequence>
<dbReference type="Proteomes" id="UP000487649">
    <property type="component" value="Unassembled WGS sequence"/>
</dbReference>
<dbReference type="InterPro" id="IPR012337">
    <property type="entry name" value="RNaseH-like_sf"/>
</dbReference>
<dbReference type="InterPro" id="IPR001357">
    <property type="entry name" value="BRCT_dom"/>
</dbReference>
<gene>
    <name evidence="2" type="ORF">GMA92_14165</name>
</gene>
<dbReference type="SUPFAM" id="SSF53098">
    <property type="entry name" value="Ribonuclease H-like"/>
    <property type="match status" value="1"/>
</dbReference>
<dbReference type="InterPro" id="IPR036420">
    <property type="entry name" value="BRCT_dom_sf"/>
</dbReference>
<reference evidence="2 3" key="1">
    <citation type="journal article" date="2019" name="Nat. Med.">
        <title>A library of human gut bacterial isolates paired with longitudinal multiomics data enables mechanistic microbiome research.</title>
        <authorList>
            <person name="Poyet M."/>
            <person name="Groussin M."/>
            <person name="Gibbons S.M."/>
            <person name="Avila-Pacheco J."/>
            <person name="Jiang X."/>
            <person name="Kearney S.M."/>
            <person name="Perrotta A.R."/>
            <person name="Berdy B."/>
            <person name="Zhao S."/>
            <person name="Lieberman T.D."/>
            <person name="Swanson P.K."/>
            <person name="Smith M."/>
            <person name="Roesemann S."/>
            <person name="Alexander J.E."/>
            <person name="Rich S.A."/>
            <person name="Livny J."/>
            <person name="Vlamakis H."/>
            <person name="Clish C."/>
            <person name="Bullock K."/>
            <person name="Deik A."/>
            <person name="Scott J."/>
            <person name="Pierce K.A."/>
            <person name="Xavier R.J."/>
            <person name="Alm E.J."/>
        </authorList>
    </citation>
    <scope>NUCLEOTIDE SEQUENCE [LARGE SCALE GENOMIC DNA]</scope>
    <source>
        <strain evidence="2 3">BIOML-A198</strain>
    </source>
</reference>
<dbReference type="Pfam" id="PF00929">
    <property type="entry name" value="RNase_T"/>
    <property type="match status" value="1"/>
</dbReference>